<name>D5V3N8_ARCNC</name>
<dbReference type="Pfam" id="PF03960">
    <property type="entry name" value="ArsC"/>
    <property type="match status" value="1"/>
</dbReference>
<dbReference type="SUPFAM" id="SSF52833">
    <property type="entry name" value="Thioredoxin-like"/>
    <property type="match status" value="1"/>
</dbReference>
<organism evidence="3 4">
    <name type="scientific">Arcobacter nitrofigilis (strain ATCC 33309 / DSM 7299 / CCUG 15893 / LMG 7604 / NCTC 12251 / CI)</name>
    <name type="common">Campylobacter nitrofigilis</name>
    <dbReference type="NCBI Taxonomy" id="572480"/>
    <lineage>
        <taxon>Bacteria</taxon>
        <taxon>Pseudomonadati</taxon>
        <taxon>Campylobacterota</taxon>
        <taxon>Epsilonproteobacteria</taxon>
        <taxon>Campylobacterales</taxon>
        <taxon>Arcobacteraceae</taxon>
        <taxon>Arcobacter</taxon>
    </lineage>
</organism>
<evidence type="ECO:0000256" key="2">
    <source>
        <dbReference type="PROSITE-ProRule" id="PRU01282"/>
    </source>
</evidence>
<dbReference type="InterPro" id="IPR006660">
    <property type="entry name" value="Arsenate_reductase-like"/>
</dbReference>
<dbReference type="RefSeq" id="WP_013133894.1">
    <property type="nucleotide sequence ID" value="NC_014166.1"/>
</dbReference>
<sequence length="119" mass="13793">MIPVIFYEKVGCVNNTKQKKRLKDFGFNVISTDLLKTNFSKNQLLNFFENKSIKECINPNAPLVKNKEIDLDNTSDEELLNLMISNPILIKRPLITIGTNKFCGFDLNKILDFKLRELR</sequence>
<evidence type="ECO:0000313" key="4">
    <source>
        <dbReference type="Proteomes" id="UP000000939"/>
    </source>
</evidence>
<reference evidence="3 4" key="1">
    <citation type="journal article" date="2010" name="Stand. Genomic Sci.">
        <title>Complete genome sequence of Arcobacter nitrofigilis type strain (CI).</title>
        <authorList>
            <person name="Pati A."/>
            <person name="Gronow S."/>
            <person name="Lapidus A."/>
            <person name="Copeland A."/>
            <person name="Glavina Del Rio T."/>
            <person name="Nolan M."/>
            <person name="Lucas S."/>
            <person name="Tice H."/>
            <person name="Cheng J.F."/>
            <person name="Han C."/>
            <person name="Chertkov O."/>
            <person name="Bruce D."/>
            <person name="Tapia R."/>
            <person name="Goodwin L."/>
            <person name="Pitluck S."/>
            <person name="Liolios K."/>
            <person name="Ivanova N."/>
            <person name="Mavromatis K."/>
            <person name="Chen A."/>
            <person name="Palaniappan K."/>
            <person name="Land M."/>
            <person name="Hauser L."/>
            <person name="Chang Y.J."/>
            <person name="Jeffries C.D."/>
            <person name="Detter J.C."/>
            <person name="Rohde M."/>
            <person name="Goker M."/>
            <person name="Bristow J."/>
            <person name="Eisen J.A."/>
            <person name="Markowitz V."/>
            <person name="Hugenholtz P."/>
            <person name="Klenk H.P."/>
            <person name="Kyrpides N.C."/>
        </authorList>
    </citation>
    <scope>NUCLEOTIDE SEQUENCE [LARGE SCALE GENOMIC DNA]</scope>
    <source>
        <strain evidence="4">ATCC 33309 / DSM 7299 / CCUG 15893 / LMG 7604 / NCTC 12251 / CI</strain>
    </source>
</reference>
<accession>D5V3N8</accession>
<dbReference type="PANTHER" id="PTHR30041">
    <property type="entry name" value="ARSENATE REDUCTASE"/>
    <property type="match status" value="1"/>
</dbReference>
<gene>
    <name evidence="3" type="ordered locus">Arnit_0079</name>
</gene>
<comment type="similarity">
    <text evidence="1 2">Belongs to the ArsC family.</text>
</comment>
<dbReference type="KEGG" id="ant:Arnit_0079"/>
<dbReference type="InterPro" id="IPR036249">
    <property type="entry name" value="Thioredoxin-like_sf"/>
</dbReference>
<dbReference type="eggNOG" id="COG1393">
    <property type="taxonomic scope" value="Bacteria"/>
</dbReference>
<dbReference type="HOGENOM" id="CLU_133290_0_0_7"/>
<evidence type="ECO:0000256" key="1">
    <source>
        <dbReference type="ARBA" id="ARBA00007198"/>
    </source>
</evidence>
<dbReference type="EMBL" id="CP001999">
    <property type="protein sequence ID" value="ADG91749.1"/>
    <property type="molecule type" value="Genomic_DNA"/>
</dbReference>
<dbReference type="PROSITE" id="PS51353">
    <property type="entry name" value="ARSC"/>
    <property type="match status" value="1"/>
</dbReference>
<dbReference type="OrthoDB" id="5432555at2"/>
<dbReference type="AlphaFoldDB" id="D5V3N8"/>
<proteinExistence type="inferred from homology"/>
<dbReference type="STRING" id="572480.Arnit_0079"/>
<dbReference type="Gene3D" id="3.40.30.10">
    <property type="entry name" value="Glutaredoxin"/>
    <property type="match status" value="1"/>
</dbReference>
<dbReference type="PANTHER" id="PTHR30041:SF8">
    <property type="entry name" value="PROTEIN YFFB"/>
    <property type="match status" value="1"/>
</dbReference>
<dbReference type="Proteomes" id="UP000000939">
    <property type="component" value="Chromosome"/>
</dbReference>
<evidence type="ECO:0000313" key="3">
    <source>
        <dbReference type="EMBL" id="ADG91749.1"/>
    </source>
</evidence>
<keyword evidence="4" id="KW-1185">Reference proteome</keyword>
<protein>
    <submittedName>
        <fullName evidence="3">Arsenate reductase and related protein</fullName>
    </submittedName>
</protein>